<evidence type="ECO:0000256" key="2">
    <source>
        <dbReference type="ARBA" id="ARBA00023004"/>
    </source>
</evidence>
<dbReference type="GO" id="GO:0051536">
    <property type="term" value="F:iron-sulfur cluster binding"/>
    <property type="evidence" value="ECO:0007669"/>
    <property type="project" value="UniProtKB-KW"/>
</dbReference>
<dbReference type="InterPro" id="IPR036844">
    <property type="entry name" value="Hint_dom_sf"/>
</dbReference>
<keyword evidence="1" id="KW-0479">Metal-binding</keyword>
<dbReference type="Gene3D" id="2.170.16.10">
    <property type="entry name" value="Hedgehog/Intein (Hint) domain"/>
    <property type="match status" value="1"/>
</dbReference>
<evidence type="ECO:0000313" key="5">
    <source>
        <dbReference type="EMBL" id="MBB5857003.1"/>
    </source>
</evidence>
<dbReference type="Proteomes" id="UP000580861">
    <property type="component" value="Unassembled WGS sequence"/>
</dbReference>
<dbReference type="SMART" id="SM00306">
    <property type="entry name" value="HintN"/>
    <property type="match status" value="1"/>
</dbReference>
<reference evidence="5 6" key="1">
    <citation type="submission" date="2020-08" db="EMBL/GenBank/DDBJ databases">
        <title>Sequencing the genomes of 1000 actinobacteria strains.</title>
        <authorList>
            <person name="Klenk H.-P."/>
        </authorList>
    </citation>
    <scope>NUCLEOTIDE SEQUENCE [LARGE SCALE GENOMIC DNA]</scope>
    <source>
        <strain evidence="5 6">DSM 45272</strain>
    </source>
</reference>
<dbReference type="CDD" id="cd01335">
    <property type="entry name" value="Radical_SAM"/>
    <property type="match status" value="1"/>
</dbReference>
<dbReference type="SUPFAM" id="SSF102114">
    <property type="entry name" value="Radical SAM enzymes"/>
    <property type="match status" value="1"/>
</dbReference>
<dbReference type="PANTHER" id="PTHR43432:SF3">
    <property type="entry name" value="SLR0285 PROTEIN"/>
    <property type="match status" value="1"/>
</dbReference>
<evidence type="ECO:0000256" key="1">
    <source>
        <dbReference type="ARBA" id="ARBA00022723"/>
    </source>
</evidence>
<dbReference type="GO" id="GO:0016539">
    <property type="term" value="P:intein-mediated protein splicing"/>
    <property type="evidence" value="ECO:0007669"/>
    <property type="project" value="InterPro"/>
</dbReference>
<dbReference type="PROSITE" id="PS50817">
    <property type="entry name" value="INTEIN_N_TER"/>
    <property type="match status" value="1"/>
</dbReference>
<gene>
    <name evidence="5" type="ORF">HDA45_007090</name>
</gene>
<dbReference type="NCBIfam" id="NF038136">
    <property type="entry name" value="rSAM_Rv_intein"/>
    <property type="match status" value="1"/>
</dbReference>
<keyword evidence="3" id="KW-0411">Iron-sulfur</keyword>
<feature type="domain" description="Radical SAM core" evidence="4">
    <location>
        <begin position="350"/>
        <end position="592"/>
    </location>
</feature>
<name>A0A841BE05_9PSEU</name>
<dbReference type="InterPro" id="IPR006141">
    <property type="entry name" value="Intein_N"/>
</dbReference>
<dbReference type="InterPro" id="IPR003587">
    <property type="entry name" value="Hint_dom_N"/>
</dbReference>
<dbReference type="PROSITE" id="PS51918">
    <property type="entry name" value="RADICAL_SAM"/>
    <property type="match status" value="1"/>
</dbReference>
<evidence type="ECO:0000313" key="6">
    <source>
        <dbReference type="Proteomes" id="UP000580861"/>
    </source>
</evidence>
<dbReference type="PROSITE" id="PS50818">
    <property type="entry name" value="INTEIN_C_TER"/>
    <property type="match status" value="1"/>
</dbReference>
<dbReference type="InterPro" id="IPR030934">
    <property type="entry name" value="Intein_C"/>
</dbReference>
<dbReference type="GO" id="GO:0016829">
    <property type="term" value="F:lyase activity"/>
    <property type="evidence" value="ECO:0007669"/>
    <property type="project" value="UniProtKB-KW"/>
</dbReference>
<comment type="caution">
    <text evidence="5">The sequence shown here is derived from an EMBL/GenBank/DDBJ whole genome shotgun (WGS) entry which is preliminary data.</text>
</comment>
<dbReference type="Pfam" id="PF04055">
    <property type="entry name" value="Radical_SAM"/>
    <property type="match status" value="1"/>
</dbReference>
<dbReference type="InterPro" id="IPR003586">
    <property type="entry name" value="Hint_dom_C"/>
</dbReference>
<dbReference type="RefSeq" id="WP_184902833.1">
    <property type="nucleotide sequence ID" value="NZ_JACHMX010000001.1"/>
</dbReference>
<dbReference type="CDD" id="cd00081">
    <property type="entry name" value="Hint"/>
    <property type="match status" value="1"/>
</dbReference>
<organism evidence="5 6">
    <name type="scientific">Amycolatopsis umgeniensis</name>
    <dbReference type="NCBI Taxonomy" id="336628"/>
    <lineage>
        <taxon>Bacteria</taxon>
        <taxon>Bacillati</taxon>
        <taxon>Actinomycetota</taxon>
        <taxon>Actinomycetes</taxon>
        <taxon>Pseudonocardiales</taxon>
        <taxon>Pseudonocardiaceae</taxon>
        <taxon>Amycolatopsis</taxon>
    </lineage>
</organism>
<accession>A0A841BE05</accession>
<dbReference type="SMART" id="SM00305">
    <property type="entry name" value="HintC"/>
    <property type="match status" value="1"/>
</dbReference>
<evidence type="ECO:0000256" key="3">
    <source>
        <dbReference type="ARBA" id="ARBA00023014"/>
    </source>
</evidence>
<dbReference type="EMBL" id="JACHMX010000001">
    <property type="protein sequence ID" value="MBB5857003.1"/>
    <property type="molecule type" value="Genomic_DNA"/>
</dbReference>
<keyword evidence="5" id="KW-0456">Lyase</keyword>
<dbReference type="Gene3D" id="3.80.30.30">
    <property type="match status" value="1"/>
</dbReference>
<dbReference type="PANTHER" id="PTHR43432">
    <property type="entry name" value="SLR0285 PROTEIN"/>
    <property type="match status" value="1"/>
</dbReference>
<dbReference type="InterPro" id="IPR007197">
    <property type="entry name" value="rSAM"/>
</dbReference>
<keyword evidence="2" id="KW-0408">Iron</keyword>
<dbReference type="AlphaFoldDB" id="A0A841BE05"/>
<dbReference type="NCBIfam" id="TIGR01445">
    <property type="entry name" value="intein_Nterm"/>
    <property type="match status" value="1"/>
</dbReference>
<dbReference type="InterPro" id="IPR058240">
    <property type="entry name" value="rSAM_sf"/>
</dbReference>
<dbReference type="SUPFAM" id="SSF51294">
    <property type="entry name" value="Hedgehog/intein (Hint) domain"/>
    <property type="match status" value="1"/>
</dbReference>
<evidence type="ECO:0000259" key="4">
    <source>
        <dbReference type="PROSITE" id="PS51918"/>
    </source>
</evidence>
<dbReference type="GO" id="GO:0046872">
    <property type="term" value="F:metal ion binding"/>
    <property type="evidence" value="ECO:0007669"/>
    <property type="project" value="UniProtKB-KW"/>
</dbReference>
<sequence length="635" mass="69433">MRWDGQRADGGEPVLPGLDGLRRSVRAPEFGGVTFHEVHAKSVLNKVPEGSGVPFGWTVNPYRGCSHACTYCLEGGTPVLMADGRTKPLADLVPGDTIYGTRGRGAGRRLVPTEVLAHWSTLKPAYRLTLDDGTSIVASGDHRFLTGRGWKHVTGSRFGAAQRPHLVGGTELVGVGKLTRTPDDTIGYRAGFLCGMLRSGGFSAEQAAADRALKYLPDFGASVGFVQVPSSPDSHWQRGFLAGLFDLAGSYRHGALRVTHDEQDIVSTFCAALDNFGFRYVKTENAKFRPLWTVQLLGGPSEEMRFFHLADPAVGWKRSLDGLAIGRTRRKVASVEALGIELPLFDITTGTGDFIADGMVTHNCFARNTHTYLDFDAGRDFDTQVIVKVNAPEVLAAQLRRPSWTREHVAMGTNTDPYQRAEGRYELMPRIITALADSGTPLSILTKGTVLARDLPLLESVSKDVPAGLAISLALLDEDLQRRLEPGTPTPRARLDLIRKARDAGLPCSVLVAPVLPYLTDTAEALDALFARLAEAGATRVTVLPLHLRPGAREWFARWLGREHPELVPKYRELYSRGAYLPKSYRERLGTRVGPLLRRHGFGSRADDGDRMQVTMPVQRAAEPVLPPAEQLKLL</sequence>
<proteinExistence type="predicted"/>
<dbReference type="NCBIfam" id="NF038135">
    <property type="entry name" value="rSAM_Rv2578c"/>
    <property type="match status" value="1"/>
</dbReference>
<protein>
    <submittedName>
        <fullName evidence="5">DNA repair photolyase</fullName>
    </submittedName>
</protein>
<dbReference type="InterPro" id="IPR040086">
    <property type="entry name" value="MJ0683-like"/>
</dbReference>
<keyword evidence="6" id="KW-1185">Reference proteome</keyword>